<evidence type="ECO:0000256" key="2">
    <source>
        <dbReference type="ARBA" id="ARBA00022475"/>
    </source>
</evidence>
<dbReference type="Proteomes" id="UP000294802">
    <property type="component" value="Unassembled WGS sequence"/>
</dbReference>
<feature type="transmembrane region" description="Helical" evidence="6">
    <location>
        <begin position="368"/>
        <end position="386"/>
    </location>
</feature>
<comment type="caution">
    <text evidence="7">The sequence shown here is derived from an EMBL/GenBank/DDBJ whole genome shotgun (WGS) entry which is preliminary data.</text>
</comment>
<evidence type="ECO:0000256" key="4">
    <source>
        <dbReference type="ARBA" id="ARBA00022989"/>
    </source>
</evidence>
<dbReference type="Gene3D" id="1.20.1250.20">
    <property type="entry name" value="MFS general substrate transporter like domains"/>
    <property type="match status" value="1"/>
</dbReference>
<sequence>MNYNANYIIILLTQVLTNLAFSFYTISVTYYVYTHTHSVFYSSLITFLSLFFRMIAGLTITVVTSFIKKKLLLVFNTAVQISLLIIIYFLINNDKLIALYIVISLLSYTAGIFTPIKTLLLKQVLTKNELTKGISIISSIDQTLSLAGWVISGWLVVMIGQSNIILLAACLLLLTFFIVLKLSVDEDKEKIESKNPFKTMSTSFRQLVSHQHIFILIIIECIEVFIGSIWIGSITLDFVRSYLEVSPKWWGYINAAYYIGSIIGSMLVIKFNKLLNINPLKTILISMTIYGVLLIIYGNNQMALISLILVVIMGPVMQSKDLVQESYLINVIPEQELLKFSGLKNSMIQICFMLSILIIGFLSDIIPINYIYIISGVVTLSIVLYFKRYVSKY</sequence>
<evidence type="ECO:0000256" key="1">
    <source>
        <dbReference type="ARBA" id="ARBA00004651"/>
    </source>
</evidence>
<organism evidence="7 8">
    <name type="scientific">Macrococcus lamae</name>
    <dbReference type="NCBI Taxonomy" id="198484"/>
    <lineage>
        <taxon>Bacteria</taxon>
        <taxon>Bacillati</taxon>
        <taxon>Bacillota</taxon>
        <taxon>Bacilli</taxon>
        <taxon>Bacillales</taxon>
        <taxon>Staphylococcaceae</taxon>
        <taxon>Macrococcus</taxon>
    </lineage>
</organism>
<keyword evidence="2" id="KW-1003">Cell membrane</keyword>
<evidence type="ECO:0000256" key="3">
    <source>
        <dbReference type="ARBA" id="ARBA00022692"/>
    </source>
</evidence>
<feature type="transmembrane region" description="Helical" evidence="6">
    <location>
        <begin position="213"/>
        <end position="234"/>
    </location>
</feature>
<keyword evidence="8" id="KW-1185">Reference proteome</keyword>
<feature type="transmembrane region" description="Helical" evidence="6">
    <location>
        <begin position="97"/>
        <end position="121"/>
    </location>
</feature>
<dbReference type="AlphaFoldDB" id="A0A4R6BYU1"/>
<dbReference type="SUPFAM" id="SSF103473">
    <property type="entry name" value="MFS general substrate transporter"/>
    <property type="match status" value="1"/>
</dbReference>
<dbReference type="GO" id="GO:0022857">
    <property type="term" value="F:transmembrane transporter activity"/>
    <property type="evidence" value="ECO:0007669"/>
    <property type="project" value="InterPro"/>
</dbReference>
<evidence type="ECO:0000313" key="7">
    <source>
        <dbReference type="EMBL" id="TDM13293.1"/>
    </source>
</evidence>
<proteinExistence type="predicted"/>
<name>A0A4R6BYU1_9STAP</name>
<feature type="transmembrane region" description="Helical" evidence="6">
    <location>
        <begin position="71"/>
        <end position="91"/>
    </location>
</feature>
<comment type="subcellular location">
    <subcellularLocation>
        <location evidence="1">Cell membrane</location>
        <topology evidence="1">Multi-pass membrane protein</topology>
    </subcellularLocation>
</comment>
<dbReference type="CDD" id="cd06173">
    <property type="entry name" value="MFS_MefA_like"/>
    <property type="match status" value="1"/>
</dbReference>
<dbReference type="RefSeq" id="WP_133442897.1">
    <property type="nucleotide sequence ID" value="NZ_SCWB01000001.1"/>
</dbReference>
<keyword evidence="5 6" id="KW-0472">Membrane</keyword>
<dbReference type="InterPro" id="IPR036259">
    <property type="entry name" value="MFS_trans_sf"/>
</dbReference>
<keyword evidence="3 6" id="KW-0812">Transmembrane</keyword>
<dbReference type="GO" id="GO:0005886">
    <property type="term" value="C:plasma membrane"/>
    <property type="evidence" value="ECO:0007669"/>
    <property type="project" value="UniProtKB-SubCell"/>
</dbReference>
<reference evidence="7 8" key="1">
    <citation type="submission" date="2019-01" db="EMBL/GenBank/DDBJ databases">
        <title>Draft genome sequences of the type strains of six Macrococcus species.</title>
        <authorList>
            <person name="Mazhar S."/>
            <person name="Altermann E."/>
            <person name="Hill C."/>
            <person name="Mcauliffe O."/>
        </authorList>
    </citation>
    <scope>NUCLEOTIDE SEQUENCE [LARGE SCALE GENOMIC DNA]</scope>
    <source>
        <strain evidence="7 8">CCM4815</strain>
    </source>
</reference>
<dbReference type="PANTHER" id="PTHR23513">
    <property type="entry name" value="INTEGRAL MEMBRANE EFFLUX PROTEIN-RELATED"/>
    <property type="match status" value="1"/>
</dbReference>
<keyword evidence="4 6" id="KW-1133">Transmembrane helix</keyword>
<dbReference type="PANTHER" id="PTHR23513:SF19">
    <property type="entry name" value="MAJOR FACILITATOR SUPERFAMILY (MFS) PROFILE DOMAIN-CONTAINING PROTEIN"/>
    <property type="match status" value="1"/>
</dbReference>
<feature type="transmembrane region" description="Helical" evidence="6">
    <location>
        <begin position="133"/>
        <end position="157"/>
    </location>
</feature>
<dbReference type="InterPro" id="IPR011701">
    <property type="entry name" value="MFS"/>
</dbReference>
<gene>
    <name evidence="7" type="ORF">ERX29_01450</name>
</gene>
<dbReference type="Pfam" id="PF07690">
    <property type="entry name" value="MFS_1"/>
    <property type="match status" value="1"/>
</dbReference>
<evidence type="ECO:0000256" key="6">
    <source>
        <dbReference type="SAM" id="Phobius"/>
    </source>
</evidence>
<feature type="transmembrane region" description="Helical" evidence="6">
    <location>
        <begin position="249"/>
        <end position="268"/>
    </location>
</feature>
<evidence type="ECO:0000313" key="8">
    <source>
        <dbReference type="Proteomes" id="UP000294802"/>
    </source>
</evidence>
<dbReference type="OrthoDB" id="2351575at2"/>
<protein>
    <submittedName>
        <fullName evidence="7">MFS transporter</fullName>
    </submittedName>
</protein>
<feature type="transmembrane region" description="Helical" evidence="6">
    <location>
        <begin position="7"/>
        <end position="33"/>
    </location>
</feature>
<feature type="transmembrane region" description="Helical" evidence="6">
    <location>
        <begin position="343"/>
        <end position="362"/>
    </location>
</feature>
<dbReference type="EMBL" id="SCWB01000001">
    <property type="protein sequence ID" value="TDM13293.1"/>
    <property type="molecule type" value="Genomic_DNA"/>
</dbReference>
<evidence type="ECO:0000256" key="5">
    <source>
        <dbReference type="ARBA" id="ARBA00023136"/>
    </source>
</evidence>
<accession>A0A4R6BYU1</accession>
<feature type="transmembrane region" description="Helical" evidence="6">
    <location>
        <begin position="39"/>
        <end position="64"/>
    </location>
</feature>
<feature type="transmembrane region" description="Helical" evidence="6">
    <location>
        <begin position="163"/>
        <end position="184"/>
    </location>
</feature>